<keyword evidence="3" id="KW-0902">Two-component regulatory system</keyword>
<evidence type="ECO:0000313" key="7">
    <source>
        <dbReference type="Proteomes" id="UP000182054"/>
    </source>
</evidence>
<accession>A0A1I0TWJ4</accession>
<dbReference type="InterPro" id="IPR003594">
    <property type="entry name" value="HATPase_dom"/>
</dbReference>
<dbReference type="RefSeq" id="WP_068365586.1">
    <property type="nucleotide sequence ID" value="NZ_FOJN01000010.1"/>
</dbReference>
<name>A0A1I0TWJ4_9NOCA</name>
<dbReference type="InterPro" id="IPR005467">
    <property type="entry name" value="His_kinase_dom"/>
</dbReference>
<dbReference type="SUPFAM" id="SSF55874">
    <property type="entry name" value="ATPase domain of HSP90 chaperone/DNA topoisomerase II/histidine kinase"/>
    <property type="match status" value="1"/>
</dbReference>
<dbReference type="AlphaFoldDB" id="A0A1I0TWJ4"/>
<sequence length="399" mass="42120">MAALPTSTQEVTAGADSRAADRILRMFGRFIGAGYVFYLLVSMPLIVQTTSITRPWWTPVAVAVFFGPGLVLLGAALVGSPRSITALARASVVGYLVGLATWPLGWTGESFLNAEPVWFSFFPALAALGAAMTTTPVRVFLYLAVVIVGAQSINYLVREPADRSPLLPDLVYGYGFGIIFVGAAVMAARTGRLLDRTRASSYAQAARSAALDARTVERRRFDGLIHDGVMSTLLAASRPGAGDAVVRQARSTLAELDTLRDDERSGEDFTPDDVLAHLRLAAGGVDGSTPVIVRGDGTTTGSFPAETVRTVGAALAEALRNSVRHAGSADRSVEVALADDGLTVVVRDDGPGFDPEGVPAHRLGVRVSIVDRMSRLPGGSVEVRSAQGRGTQVTLGWRR</sequence>
<dbReference type="GeneID" id="85486511"/>
<keyword evidence="4" id="KW-1133">Transmembrane helix</keyword>
<dbReference type="InterPro" id="IPR050482">
    <property type="entry name" value="Sensor_HK_TwoCompSys"/>
</dbReference>
<dbReference type="GO" id="GO:0000160">
    <property type="term" value="P:phosphorelay signal transduction system"/>
    <property type="evidence" value="ECO:0007669"/>
    <property type="project" value="UniProtKB-KW"/>
</dbReference>
<dbReference type="PANTHER" id="PTHR24421:SF61">
    <property type="entry name" value="OXYGEN SENSOR HISTIDINE KINASE NREB"/>
    <property type="match status" value="1"/>
</dbReference>
<gene>
    <name evidence="6" type="ORF">SAMN05444374_11071</name>
</gene>
<keyword evidence="4" id="KW-0812">Transmembrane</keyword>
<dbReference type="Pfam" id="PF02518">
    <property type="entry name" value="HATPase_c"/>
    <property type="match status" value="1"/>
</dbReference>
<organism evidence="6 7">
    <name type="scientific">Rhodococcoides kroppenstedtii</name>
    <dbReference type="NCBI Taxonomy" id="293050"/>
    <lineage>
        <taxon>Bacteria</taxon>
        <taxon>Bacillati</taxon>
        <taxon>Actinomycetota</taxon>
        <taxon>Actinomycetes</taxon>
        <taxon>Mycobacteriales</taxon>
        <taxon>Nocardiaceae</taxon>
        <taxon>Rhodococcoides</taxon>
    </lineage>
</organism>
<dbReference type="PANTHER" id="PTHR24421">
    <property type="entry name" value="NITRATE/NITRITE SENSOR PROTEIN NARX-RELATED"/>
    <property type="match status" value="1"/>
</dbReference>
<reference evidence="6 7" key="1">
    <citation type="submission" date="2016-10" db="EMBL/GenBank/DDBJ databases">
        <authorList>
            <person name="de Groot N.N."/>
        </authorList>
    </citation>
    <scope>NUCLEOTIDE SEQUENCE [LARGE SCALE GENOMIC DNA]</scope>
    <source>
        <strain evidence="6 7">DSM 44908</strain>
    </source>
</reference>
<evidence type="ECO:0000256" key="3">
    <source>
        <dbReference type="ARBA" id="ARBA00023012"/>
    </source>
</evidence>
<keyword evidence="1" id="KW-0808">Transferase</keyword>
<evidence type="ECO:0000313" key="6">
    <source>
        <dbReference type="EMBL" id="SFA56112.1"/>
    </source>
</evidence>
<protein>
    <submittedName>
        <fullName evidence="6">Signal transduction histidine kinase</fullName>
    </submittedName>
</protein>
<dbReference type="OrthoDB" id="144293at2"/>
<feature type="transmembrane region" description="Helical" evidence="4">
    <location>
        <begin position="170"/>
        <end position="188"/>
    </location>
</feature>
<feature type="domain" description="Histidine kinase" evidence="5">
    <location>
        <begin position="314"/>
        <end position="399"/>
    </location>
</feature>
<dbReference type="EMBL" id="FOJN01000010">
    <property type="protein sequence ID" value="SFA56112.1"/>
    <property type="molecule type" value="Genomic_DNA"/>
</dbReference>
<dbReference type="InterPro" id="IPR036890">
    <property type="entry name" value="HATPase_C_sf"/>
</dbReference>
<evidence type="ECO:0000256" key="2">
    <source>
        <dbReference type="ARBA" id="ARBA00022777"/>
    </source>
</evidence>
<evidence type="ECO:0000259" key="5">
    <source>
        <dbReference type="PROSITE" id="PS50109"/>
    </source>
</evidence>
<feature type="transmembrane region" description="Helical" evidence="4">
    <location>
        <begin position="27"/>
        <end position="47"/>
    </location>
</feature>
<dbReference type="Proteomes" id="UP000182054">
    <property type="component" value="Unassembled WGS sequence"/>
</dbReference>
<dbReference type="PROSITE" id="PS50109">
    <property type="entry name" value="HIS_KIN"/>
    <property type="match status" value="1"/>
</dbReference>
<evidence type="ECO:0000256" key="1">
    <source>
        <dbReference type="ARBA" id="ARBA00022679"/>
    </source>
</evidence>
<feature type="transmembrane region" description="Helical" evidence="4">
    <location>
        <begin position="59"/>
        <end position="79"/>
    </location>
</feature>
<keyword evidence="2 6" id="KW-0418">Kinase</keyword>
<dbReference type="GO" id="GO:0016301">
    <property type="term" value="F:kinase activity"/>
    <property type="evidence" value="ECO:0007669"/>
    <property type="project" value="UniProtKB-KW"/>
</dbReference>
<keyword evidence="4" id="KW-0472">Membrane</keyword>
<proteinExistence type="predicted"/>
<dbReference type="Gene3D" id="3.30.565.10">
    <property type="entry name" value="Histidine kinase-like ATPase, C-terminal domain"/>
    <property type="match status" value="1"/>
</dbReference>
<evidence type="ECO:0000256" key="4">
    <source>
        <dbReference type="SAM" id="Phobius"/>
    </source>
</evidence>
<feature type="transmembrane region" description="Helical" evidence="4">
    <location>
        <begin position="86"/>
        <end position="104"/>
    </location>
</feature>
<dbReference type="CDD" id="cd16917">
    <property type="entry name" value="HATPase_UhpB-NarQ-NarX-like"/>
    <property type="match status" value="1"/>
</dbReference>